<reference evidence="2 3" key="1">
    <citation type="submission" date="2019-07" db="EMBL/GenBank/DDBJ databases">
        <title>Genomic Encyclopedia of Archaeal and Bacterial Type Strains, Phase II (KMG-II): from individual species to whole genera.</title>
        <authorList>
            <person name="Goeker M."/>
        </authorList>
    </citation>
    <scope>NUCLEOTIDE SEQUENCE [LARGE SCALE GENOMIC DNA]</scope>
    <source>
        <strain evidence="2 3">DSM 46842</strain>
    </source>
</reference>
<sequence length="291" mass="29545">MAARPLWAAVTSREAAETGRRRPPFRPGAGVRSPDGRPPPAEGRPDEAPATLHLWSARERRQSEPAMPVRPPSPAPRVPASRCGTGTSAGVVIRSWTSYPAGYRHVADRHDRAPTPVDSPITGPGLRRATPPRPGCADPGPARRAAPVLPGEPGSADAAGGAVAPVTAVPGSDEAAPDRQVVTTAGASLTARGQRPPAGECAAPPGPCRKPGVLLHVPVGRERAPLRGRDHCCAAGASASGAAPAGAGTVTSSTKQYAQLSPGSAEAISGWSSAAACARACRRGEESQHPT</sequence>
<dbReference type="EMBL" id="VNHW01000006">
    <property type="protein sequence ID" value="TYP87597.1"/>
    <property type="molecule type" value="Genomic_DNA"/>
</dbReference>
<feature type="compositionally biased region" description="Low complexity" evidence="1">
    <location>
        <begin position="153"/>
        <end position="162"/>
    </location>
</feature>
<evidence type="ECO:0000313" key="2">
    <source>
        <dbReference type="EMBL" id="TYP87597.1"/>
    </source>
</evidence>
<keyword evidence="3" id="KW-1185">Reference proteome</keyword>
<comment type="caution">
    <text evidence="2">The sequence shown here is derived from an EMBL/GenBank/DDBJ whole genome shotgun (WGS) entry which is preliminary data.</text>
</comment>
<dbReference type="Proteomes" id="UP000322499">
    <property type="component" value="Unassembled WGS sequence"/>
</dbReference>
<proteinExistence type="predicted"/>
<protein>
    <submittedName>
        <fullName evidence="2">Uncharacterized protein</fullName>
    </submittedName>
</protein>
<evidence type="ECO:0000313" key="3">
    <source>
        <dbReference type="Proteomes" id="UP000322499"/>
    </source>
</evidence>
<name>A0A5S5CUZ2_9ACTN</name>
<dbReference type="AlphaFoldDB" id="A0A5S5CUZ2"/>
<feature type="region of interest" description="Disordered" evidence="1">
    <location>
        <begin position="1"/>
        <end position="86"/>
    </location>
</feature>
<accession>A0A5S5CUZ2</accession>
<feature type="compositionally biased region" description="Pro residues" evidence="1">
    <location>
        <begin position="68"/>
        <end position="77"/>
    </location>
</feature>
<feature type="region of interest" description="Disordered" evidence="1">
    <location>
        <begin position="110"/>
        <end position="162"/>
    </location>
</feature>
<feature type="region of interest" description="Disordered" evidence="1">
    <location>
        <begin position="188"/>
        <end position="207"/>
    </location>
</feature>
<organism evidence="2 3">
    <name type="scientific">Blastococcus xanthinilyticus</name>
    <dbReference type="NCBI Taxonomy" id="1564164"/>
    <lineage>
        <taxon>Bacteria</taxon>
        <taxon>Bacillati</taxon>
        <taxon>Actinomycetota</taxon>
        <taxon>Actinomycetes</taxon>
        <taxon>Geodermatophilales</taxon>
        <taxon>Geodermatophilaceae</taxon>
        <taxon>Blastococcus</taxon>
    </lineage>
</organism>
<gene>
    <name evidence="2" type="ORF">BD833_106188</name>
</gene>
<evidence type="ECO:0000256" key="1">
    <source>
        <dbReference type="SAM" id="MobiDB-lite"/>
    </source>
</evidence>